<name>A0A399J7H8_9MICC</name>
<dbReference type="RefSeq" id="WP_119425463.1">
    <property type="nucleotide sequence ID" value="NZ_QQXK01000027.1"/>
</dbReference>
<dbReference type="InterPro" id="IPR024344">
    <property type="entry name" value="MDMPI_metal-binding"/>
</dbReference>
<dbReference type="InterPro" id="IPR017517">
    <property type="entry name" value="Maleyloyr_isom"/>
</dbReference>
<dbReference type="SUPFAM" id="SSF55718">
    <property type="entry name" value="SCP-like"/>
    <property type="match status" value="1"/>
</dbReference>
<comment type="caution">
    <text evidence="2">The sequence shown here is derived from an EMBL/GenBank/DDBJ whole genome shotgun (WGS) entry which is preliminary data.</text>
</comment>
<dbReference type="AlphaFoldDB" id="A0A399J7H8"/>
<dbReference type="EMBL" id="QQXK01000027">
    <property type="protein sequence ID" value="RII41441.1"/>
    <property type="molecule type" value="Genomic_DNA"/>
</dbReference>
<dbReference type="NCBIfam" id="TIGR03083">
    <property type="entry name" value="maleylpyruvate isomerase family mycothiol-dependent enzyme"/>
    <property type="match status" value="1"/>
</dbReference>
<gene>
    <name evidence="2" type="ORF">DWB68_12525</name>
</gene>
<dbReference type="GO" id="GO:0016853">
    <property type="term" value="F:isomerase activity"/>
    <property type="evidence" value="ECO:0007669"/>
    <property type="project" value="UniProtKB-KW"/>
</dbReference>
<evidence type="ECO:0000259" key="1">
    <source>
        <dbReference type="Pfam" id="PF11716"/>
    </source>
</evidence>
<dbReference type="InterPro" id="IPR034660">
    <property type="entry name" value="DinB/YfiT-like"/>
</dbReference>
<keyword evidence="2" id="KW-0413">Isomerase</keyword>
<dbReference type="SUPFAM" id="SSF109854">
    <property type="entry name" value="DinB/YfiT-like putative metalloenzymes"/>
    <property type="match status" value="1"/>
</dbReference>
<organism evidence="2 3">
    <name type="scientific">Galactobacter valiniphilus</name>
    <dbReference type="NCBI Taxonomy" id="2676122"/>
    <lineage>
        <taxon>Bacteria</taxon>
        <taxon>Bacillati</taxon>
        <taxon>Actinomycetota</taxon>
        <taxon>Actinomycetes</taxon>
        <taxon>Micrococcales</taxon>
        <taxon>Micrococcaceae</taxon>
        <taxon>Galactobacter</taxon>
    </lineage>
</organism>
<reference evidence="2 3" key="1">
    <citation type="submission" date="2018-07" db="EMBL/GenBank/DDBJ databases">
        <title>Arthrobacter sp. nov., isolated from raw cow's milk with high bacterial count.</title>
        <authorList>
            <person name="Hahne J."/>
            <person name="Isele D."/>
            <person name="Lipski A."/>
        </authorList>
    </citation>
    <scope>NUCLEOTIDE SEQUENCE [LARGE SCALE GENOMIC DNA]</scope>
    <source>
        <strain evidence="2 3">JZ R-35</strain>
    </source>
</reference>
<proteinExistence type="predicted"/>
<dbReference type="Gene3D" id="1.20.120.450">
    <property type="entry name" value="dinb family like domain"/>
    <property type="match status" value="1"/>
</dbReference>
<evidence type="ECO:0000313" key="3">
    <source>
        <dbReference type="Proteomes" id="UP000265419"/>
    </source>
</evidence>
<sequence length="245" mass="25136">MTAATHGPDRSQDAAAELAFSQAIHALSDDDVAGPSLLPGWSRATLIAHVSGNAQAFARAIAGATSGGDTRMYDSREQRNAQIEEYARLHPADLRALSDASAASLVEAWDGLTPEQWSLAFTNGQGNPMPLAGTVKGRTREVWVHLVDLDAGHTFADVPADIADAVLREVWASWTTRGADAGLAIATQAADGAPLTLGAAEAPGVTLVTGSLAAVAGWATGRTREGVTAVSASGPAPLPAAPDWI</sequence>
<dbReference type="Pfam" id="PF11716">
    <property type="entry name" value="MDMPI_N"/>
    <property type="match status" value="1"/>
</dbReference>
<protein>
    <submittedName>
        <fullName evidence="2">Maleylpyruvate isomerase family mycothiol-dependent enzyme</fullName>
    </submittedName>
</protein>
<dbReference type="InterPro" id="IPR036527">
    <property type="entry name" value="SCP2_sterol-bd_dom_sf"/>
</dbReference>
<evidence type="ECO:0000313" key="2">
    <source>
        <dbReference type="EMBL" id="RII41441.1"/>
    </source>
</evidence>
<feature type="domain" description="Mycothiol-dependent maleylpyruvate isomerase metal-binding" evidence="1">
    <location>
        <begin position="19"/>
        <end position="149"/>
    </location>
</feature>
<dbReference type="GO" id="GO:0046872">
    <property type="term" value="F:metal ion binding"/>
    <property type="evidence" value="ECO:0007669"/>
    <property type="project" value="InterPro"/>
</dbReference>
<dbReference type="Gene3D" id="3.30.1050.20">
    <property type="match status" value="1"/>
</dbReference>
<keyword evidence="2" id="KW-0670">Pyruvate</keyword>
<keyword evidence="3" id="KW-1185">Reference proteome</keyword>
<dbReference type="Proteomes" id="UP000265419">
    <property type="component" value="Unassembled WGS sequence"/>
</dbReference>
<accession>A0A399J7H8</accession>